<dbReference type="EMBL" id="KU998242">
    <property type="protein sequence ID" value="ANA86030.1"/>
    <property type="molecule type" value="Genomic_DNA"/>
</dbReference>
<gene>
    <name evidence="2" type="primary">60</name>
    <name evidence="2" type="ORF">PBI_DEMOSTHENES_60</name>
</gene>
<dbReference type="RefSeq" id="YP_009276771.1">
    <property type="nucleotide sequence ID" value="NC_030944.1"/>
</dbReference>
<reference evidence="2 3" key="1">
    <citation type="submission" date="2016-03" db="EMBL/GenBank/DDBJ databases">
        <authorList>
            <person name="Rimple P."/>
            <person name="Montgomery M.T."/>
            <person name="Guerrero C.A."/>
            <person name="Mavrich T.N."/>
            <person name="Pope W.H."/>
            <person name="Garlena R.A."/>
            <person name="Russell D.A."/>
            <person name="Jacobs-Sera D."/>
            <person name="Hendrix R.W."/>
            <person name="Hatfull G.F."/>
        </authorList>
    </citation>
    <scope>NUCLEOTIDE SEQUENCE [LARGE SCALE GENOMIC DNA]</scope>
</reference>
<keyword evidence="3" id="KW-1185">Reference proteome</keyword>
<evidence type="ECO:0000313" key="2">
    <source>
        <dbReference type="EMBL" id="ANA86030.1"/>
    </source>
</evidence>
<organism evidence="2 3">
    <name type="scientific">Gordonia phage Demosthenes</name>
    <dbReference type="NCBI Taxonomy" id="1838067"/>
    <lineage>
        <taxon>Viruses</taxon>
        <taxon>Duplodnaviria</taxon>
        <taxon>Heunggongvirae</taxon>
        <taxon>Uroviricota</taxon>
        <taxon>Caudoviricetes</taxon>
        <taxon>Demosthenesvirus</taxon>
        <taxon>Demosthenesvirus demosthenes</taxon>
    </lineage>
</organism>
<feature type="region of interest" description="Disordered" evidence="1">
    <location>
        <begin position="92"/>
        <end position="126"/>
    </location>
</feature>
<dbReference type="GeneID" id="28803091"/>
<protein>
    <submittedName>
        <fullName evidence="2">Uncharacterized protein</fullName>
    </submittedName>
</protein>
<dbReference type="KEGG" id="vg:28803091"/>
<evidence type="ECO:0000256" key="1">
    <source>
        <dbReference type="SAM" id="MobiDB-lite"/>
    </source>
</evidence>
<dbReference type="Proteomes" id="UP000203422">
    <property type="component" value="Segment"/>
</dbReference>
<sequence>MSTETKVKKPKSNYITGFCGTGAHEGLAPVSPSGKPMKVCTAHEICSCSCHVTINKMYEMAGAKRKEHGNPNYEPPEPTWMGQIALARADALSDPARPTQRPEQPASVAPTLSESARTFEPTSTGTRARGQLEVEVQKVCIAYQAGKYELDGPLTPAQVGLLIDPENPPSSGAIGAVFDRWSRIGYAQIHRRPIFFSGLTLDGMQHGLEYMKQKAKRR</sequence>
<accession>A0A160DE00</accession>
<evidence type="ECO:0000313" key="3">
    <source>
        <dbReference type="Proteomes" id="UP000203422"/>
    </source>
</evidence>
<proteinExistence type="predicted"/>
<dbReference type="OrthoDB" id="12728at10239"/>
<feature type="compositionally biased region" description="Polar residues" evidence="1">
    <location>
        <begin position="110"/>
        <end position="126"/>
    </location>
</feature>
<name>A0A160DE00_9CAUD</name>